<dbReference type="RefSeq" id="WP_131416303.1">
    <property type="nucleotide sequence ID" value="NZ_SJXE01000007.1"/>
</dbReference>
<comment type="similarity">
    <text evidence="1">Belongs to the LysR transcriptional regulatory family.</text>
</comment>
<dbReference type="InterPro" id="IPR000847">
    <property type="entry name" value="LysR_HTH_N"/>
</dbReference>
<evidence type="ECO:0000313" key="6">
    <source>
        <dbReference type="EMBL" id="TCI02426.1"/>
    </source>
</evidence>
<name>A0ABY2AM87_9GAMM</name>
<dbReference type="PANTHER" id="PTHR30118:SF15">
    <property type="entry name" value="TRANSCRIPTIONAL REGULATORY PROTEIN"/>
    <property type="match status" value="1"/>
</dbReference>
<dbReference type="InterPro" id="IPR036388">
    <property type="entry name" value="WH-like_DNA-bd_sf"/>
</dbReference>
<accession>A0ABY2AM87</accession>
<feature type="domain" description="HTH lysR-type" evidence="5">
    <location>
        <begin position="8"/>
        <end position="65"/>
    </location>
</feature>
<gene>
    <name evidence="6" type="ORF">EZV61_13800</name>
</gene>
<dbReference type="InterPro" id="IPR036390">
    <property type="entry name" value="WH_DNA-bd_sf"/>
</dbReference>
<proteinExistence type="inferred from homology"/>
<comment type="caution">
    <text evidence="6">The sequence shown here is derived from an EMBL/GenBank/DDBJ whole genome shotgun (WGS) entry which is preliminary data.</text>
</comment>
<sequence>MVKGIEDLDLNLMRLLKAVVETRNTHAAAGRLGISQTSVSRGLAKLRETFGDQLFVRKAHGIEPSELAEKLAEAADQMLTPVLKVVENYQNFDPKIYTGEVTIVLSSYLLDVLGKGIYRAIDDALPQATINLVSWQPETLTDLLKGDIDYVLNVSSYPLPQEVYTHPLKEIALRIVGRKNHPVLSAGSDWETFHSLPIARVVIDGLNTKHAPVEVFYRSKGYEANVKLVTHSVSVLTDKLKRSDLITISSSFLTDNEPELATYPLPTVPREMKSITICGGYLQTRRGYPLNQLLHQTMEQYFEALVQPAVE</sequence>
<dbReference type="Proteomes" id="UP000292554">
    <property type="component" value="Unassembled WGS sequence"/>
</dbReference>
<dbReference type="InterPro" id="IPR050389">
    <property type="entry name" value="LysR-type_TF"/>
</dbReference>
<evidence type="ECO:0000256" key="1">
    <source>
        <dbReference type="ARBA" id="ARBA00009437"/>
    </source>
</evidence>
<evidence type="ECO:0000256" key="3">
    <source>
        <dbReference type="ARBA" id="ARBA00023125"/>
    </source>
</evidence>
<dbReference type="SUPFAM" id="SSF53850">
    <property type="entry name" value="Periplasmic binding protein-like II"/>
    <property type="match status" value="1"/>
</dbReference>
<keyword evidence="4" id="KW-0804">Transcription</keyword>
<dbReference type="Pfam" id="PF00126">
    <property type="entry name" value="HTH_1"/>
    <property type="match status" value="1"/>
</dbReference>
<evidence type="ECO:0000256" key="2">
    <source>
        <dbReference type="ARBA" id="ARBA00023015"/>
    </source>
</evidence>
<dbReference type="Gene3D" id="3.40.190.10">
    <property type="entry name" value="Periplasmic binding protein-like II"/>
    <property type="match status" value="2"/>
</dbReference>
<evidence type="ECO:0000256" key="4">
    <source>
        <dbReference type="ARBA" id="ARBA00023163"/>
    </source>
</evidence>
<dbReference type="PRINTS" id="PR00039">
    <property type="entry name" value="HTHLYSR"/>
</dbReference>
<dbReference type="PROSITE" id="PS50931">
    <property type="entry name" value="HTH_LYSR"/>
    <property type="match status" value="1"/>
</dbReference>
<keyword evidence="7" id="KW-1185">Reference proteome</keyword>
<evidence type="ECO:0000259" key="5">
    <source>
        <dbReference type="PROSITE" id="PS50931"/>
    </source>
</evidence>
<dbReference type="Gene3D" id="1.10.10.10">
    <property type="entry name" value="Winged helix-like DNA-binding domain superfamily/Winged helix DNA-binding domain"/>
    <property type="match status" value="1"/>
</dbReference>
<dbReference type="SUPFAM" id="SSF46785">
    <property type="entry name" value="Winged helix' DNA-binding domain"/>
    <property type="match status" value="1"/>
</dbReference>
<evidence type="ECO:0000313" key="7">
    <source>
        <dbReference type="Proteomes" id="UP000292554"/>
    </source>
</evidence>
<dbReference type="EMBL" id="SJXE01000007">
    <property type="protein sequence ID" value="TCI02426.1"/>
    <property type="molecule type" value="Genomic_DNA"/>
</dbReference>
<keyword evidence="2" id="KW-0805">Transcription regulation</keyword>
<protein>
    <submittedName>
        <fullName evidence="6">LysR family transcriptional regulator</fullName>
    </submittedName>
</protein>
<organism evidence="6 7">
    <name type="scientific">Corallincola luteus</name>
    <dbReference type="NCBI Taxonomy" id="1775177"/>
    <lineage>
        <taxon>Bacteria</taxon>
        <taxon>Pseudomonadati</taxon>
        <taxon>Pseudomonadota</taxon>
        <taxon>Gammaproteobacteria</taxon>
        <taxon>Alteromonadales</taxon>
        <taxon>Psychromonadaceae</taxon>
        <taxon>Corallincola</taxon>
    </lineage>
</organism>
<keyword evidence="3" id="KW-0238">DNA-binding</keyword>
<reference evidence="6 7" key="1">
    <citation type="submission" date="2019-02" db="EMBL/GenBank/DDBJ databases">
        <title>Corallincola luteus sp. nov., a marine bacterium isolated from surface sediment of Bohai Sea in China.</title>
        <authorList>
            <person name="Ren Q."/>
        </authorList>
    </citation>
    <scope>NUCLEOTIDE SEQUENCE [LARGE SCALE GENOMIC DNA]</scope>
    <source>
        <strain evidence="6 7">DASS28</strain>
    </source>
</reference>
<dbReference type="PANTHER" id="PTHR30118">
    <property type="entry name" value="HTH-TYPE TRANSCRIPTIONAL REGULATOR LEUO-RELATED"/>
    <property type="match status" value="1"/>
</dbReference>